<evidence type="ECO:0000256" key="1">
    <source>
        <dbReference type="SAM" id="MobiDB-lite"/>
    </source>
</evidence>
<proteinExistence type="predicted"/>
<evidence type="ECO:0000256" key="2">
    <source>
        <dbReference type="SAM" id="Phobius"/>
    </source>
</evidence>
<evidence type="ECO:0000313" key="3">
    <source>
        <dbReference type="EMBL" id="MBA9003216.1"/>
    </source>
</evidence>
<feature type="compositionally biased region" description="Low complexity" evidence="1">
    <location>
        <begin position="319"/>
        <end position="333"/>
    </location>
</feature>
<organism evidence="3 4">
    <name type="scientific">Thermomonospora cellulosilytica</name>
    <dbReference type="NCBI Taxonomy" id="1411118"/>
    <lineage>
        <taxon>Bacteria</taxon>
        <taxon>Bacillati</taxon>
        <taxon>Actinomycetota</taxon>
        <taxon>Actinomycetes</taxon>
        <taxon>Streptosporangiales</taxon>
        <taxon>Thermomonosporaceae</taxon>
        <taxon>Thermomonospora</taxon>
    </lineage>
</organism>
<feature type="region of interest" description="Disordered" evidence="1">
    <location>
        <begin position="319"/>
        <end position="343"/>
    </location>
</feature>
<name>A0A7W3MWK4_9ACTN</name>
<sequence length="493" mass="50558">MQCPRCGENTPGTLSGCARCGAPVDRRTDPQAAQPGGTGSAAPSLDVTMLDPQQPAPQAPATPEAGLPPLDAPPPAPWAANMTMVDPLGGLPGVPDGGRDAAGQAPAPTESAQEEEPGEDTQAWTMPPDDEDEDDAPQAGLPALPAPPPPAPAWAAGPAGQAGGEALVPDSWFAEPRPPAPEGAVEQPGGLPDAGMPQPWAQSPAPAALPAPVGMPGGYDAPGADQGWSPQGVEQGWQTAPGMQPGGDPYQDPYQQPAAGYGNATAVYEGGYPPPGEYPAVQGGGGRSNKPLAIGVAVLVMVALVAVGLVLWPDGGGTAAATGPSASATPRSASEPKPTKARPSAATVAQARQVHALLNASADTRNALGRALSAAARCKTLPAAIQGFQQVAVRRNNQIQRTRALKVDQLKEGEKLRASLLRSFQLSLEVDQAFLAWAQKARSGCKGRPKRDADYRRGNTLSAQATVAKKRFTLLWNPIARDVGLPTRTDRQF</sequence>
<dbReference type="RefSeq" id="WP_182705036.1">
    <property type="nucleotide sequence ID" value="NZ_JACJII010000001.1"/>
</dbReference>
<keyword evidence="2" id="KW-0472">Membrane</keyword>
<feature type="compositionally biased region" description="Low complexity" evidence="1">
    <location>
        <begin position="197"/>
        <end position="212"/>
    </location>
</feature>
<dbReference type="Proteomes" id="UP000539313">
    <property type="component" value="Unassembled WGS sequence"/>
</dbReference>
<reference evidence="3 4" key="1">
    <citation type="submission" date="2020-08" db="EMBL/GenBank/DDBJ databases">
        <title>Sequencing the genomes of 1000 actinobacteria strains.</title>
        <authorList>
            <person name="Klenk H.-P."/>
        </authorList>
    </citation>
    <scope>NUCLEOTIDE SEQUENCE [LARGE SCALE GENOMIC DNA]</scope>
    <source>
        <strain evidence="3 4">DSM 45823</strain>
    </source>
</reference>
<keyword evidence="4" id="KW-1185">Reference proteome</keyword>
<evidence type="ECO:0000313" key="4">
    <source>
        <dbReference type="Proteomes" id="UP000539313"/>
    </source>
</evidence>
<feature type="region of interest" description="Disordered" evidence="1">
    <location>
        <begin position="1"/>
        <end position="251"/>
    </location>
</feature>
<dbReference type="AlphaFoldDB" id="A0A7W3MWK4"/>
<feature type="transmembrane region" description="Helical" evidence="2">
    <location>
        <begin position="292"/>
        <end position="312"/>
    </location>
</feature>
<gene>
    <name evidence="3" type="ORF">HNR21_002098</name>
</gene>
<comment type="caution">
    <text evidence="3">The sequence shown here is derived from an EMBL/GenBank/DDBJ whole genome shotgun (WGS) entry which is preliminary data.</text>
</comment>
<keyword evidence="2" id="KW-0812">Transmembrane</keyword>
<protein>
    <submittedName>
        <fullName evidence="3">Uncharacterized protein</fullName>
    </submittedName>
</protein>
<dbReference type="EMBL" id="JACJII010000001">
    <property type="protein sequence ID" value="MBA9003216.1"/>
    <property type="molecule type" value="Genomic_DNA"/>
</dbReference>
<accession>A0A7W3MWK4</accession>
<keyword evidence="2" id="KW-1133">Transmembrane helix</keyword>